<protein>
    <submittedName>
        <fullName evidence="1">Uncharacterized protein</fullName>
    </submittedName>
</protein>
<dbReference type="EMBL" id="JAOYFB010000038">
    <property type="protein sequence ID" value="KAK4028322.1"/>
    <property type="molecule type" value="Genomic_DNA"/>
</dbReference>
<reference evidence="1 2" key="1">
    <citation type="journal article" date="2023" name="Nucleic Acids Res.">
        <title>The hologenome of Daphnia magna reveals possible DNA methylation and microbiome-mediated evolution of the host genome.</title>
        <authorList>
            <person name="Chaturvedi A."/>
            <person name="Li X."/>
            <person name="Dhandapani V."/>
            <person name="Marshall H."/>
            <person name="Kissane S."/>
            <person name="Cuenca-Cambronero M."/>
            <person name="Asole G."/>
            <person name="Calvet F."/>
            <person name="Ruiz-Romero M."/>
            <person name="Marangio P."/>
            <person name="Guigo R."/>
            <person name="Rago D."/>
            <person name="Mirbahai L."/>
            <person name="Eastwood N."/>
            <person name="Colbourne J.K."/>
            <person name="Zhou J."/>
            <person name="Mallon E."/>
            <person name="Orsini L."/>
        </authorList>
    </citation>
    <scope>NUCLEOTIDE SEQUENCE [LARGE SCALE GENOMIC DNA]</scope>
    <source>
        <strain evidence="1">LRV0_1</strain>
    </source>
</reference>
<accession>A0ABR0AT80</accession>
<proteinExistence type="predicted"/>
<comment type="caution">
    <text evidence="1">The sequence shown here is derived from an EMBL/GenBank/DDBJ whole genome shotgun (WGS) entry which is preliminary data.</text>
</comment>
<evidence type="ECO:0000313" key="2">
    <source>
        <dbReference type="Proteomes" id="UP001234178"/>
    </source>
</evidence>
<organism evidence="1 2">
    <name type="scientific">Daphnia magna</name>
    <dbReference type="NCBI Taxonomy" id="35525"/>
    <lineage>
        <taxon>Eukaryota</taxon>
        <taxon>Metazoa</taxon>
        <taxon>Ecdysozoa</taxon>
        <taxon>Arthropoda</taxon>
        <taxon>Crustacea</taxon>
        <taxon>Branchiopoda</taxon>
        <taxon>Diplostraca</taxon>
        <taxon>Cladocera</taxon>
        <taxon>Anomopoda</taxon>
        <taxon>Daphniidae</taxon>
        <taxon>Daphnia</taxon>
    </lineage>
</organism>
<keyword evidence="2" id="KW-1185">Reference proteome</keyword>
<dbReference type="Proteomes" id="UP001234178">
    <property type="component" value="Unassembled WGS sequence"/>
</dbReference>
<gene>
    <name evidence="1" type="ORF">OUZ56_017602</name>
</gene>
<name>A0ABR0AT80_9CRUS</name>
<sequence length="226" mass="24220">MVDPTTGLCGLTEPMNKFFSFAELRRSSVSCIYRSAAATGSTWWSDNLLIENDLSAPLFCVFLGLKREKFIPTPSITKSSLEIAASSDTRRKAANASKVASLRASAPISSSSFLSCPRCLTILFTSHGIVTPSTAPTAPSQPGGLVRISVGPPCAGQQKLAHLLRNALATVTSPDNFQAISWNVLDSHRGWGSPRLDVNRSDCVRRSIGVSHARSNSIGNQDWLGQ</sequence>
<evidence type="ECO:0000313" key="1">
    <source>
        <dbReference type="EMBL" id="KAK4028322.1"/>
    </source>
</evidence>